<name>A0A5K7XKX3_9BACT</name>
<feature type="signal peptide" evidence="1">
    <location>
        <begin position="1"/>
        <end position="23"/>
    </location>
</feature>
<feature type="chain" id="PRO_5025037533" evidence="1">
    <location>
        <begin position="24"/>
        <end position="327"/>
    </location>
</feature>
<organism evidence="2 3">
    <name type="scientific">Lacipirellula parvula</name>
    <dbReference type="NCBI Taxonomy" id="2650471"/>
    <lineage>
        <taxon>Bacteria</taxon>
        <taxon>Pseudomonadati</taxon>
        <taxon>Planctomycetota</taxon>
        <taxon>Planctomycetia</taxon>
        <taxon>Pirellulales</taxon>
        <taxon>Lacipirellulaceae</taxon>
        <taxon>Lacipirellula</taxon>
    </lineage>
</organism>
<keyword evidence="1" id="KW-0732">Signal</keyword>
<proteinExistence type="predicted"/>
<sequence length="327" mass="35326">MMRYLLLAALALLSGPWAGTALAAETTYRLPSDSAFLLELNLQAVRNSEVGGKILDFAMEKAVEKLAQKGNTSREEALRQVEQIVGFNPLEEVKTIAVSAADYEEPENSLIAVVQLGKTTGNLEGLLLGLPEYQVTEYEGQQIHSAAPDAGQTLYVAFVTDEAGNRRILFSPKREAVTGLIDQAASKAASSEASRDFAIEQAEDRLLSLKTVKLPEDFQEEGPPANIAKILKDATLNIDEADGRVEIKFALVAGNEQQAEQLRQMAQGFIAMLEFAKTANPEDAKLQKISGLVDDAVTTRDGATVKVGLQIPAAEVTALLEEKLKNK</sequence>
<dbReference type="EMBL" id="AP021861">
    <property type="protein sequence ID" value="BBO35053.1"/>
    <property type="molecule type" value="Genomic_DNA"/>
</dbReference>
<evidence type="ECO:0000313" key="3">
    <source>
        <dbReference type="Proteomes" id="UP000326837"/>
    </source>
</evidence>
<dbReference type="KEGG" id="lpav:PLANPX_4665"/>
<evidence type="ECO:0000313" key="2">
    <source>
        <dbReference type="EMBL" id="BBO35053.1"/>
    </source>
</evidence>
<dbReference type="Proteomes" id="UP000326837">
    <property type="component" value="Chromosome"/>
</dbReference>
<accession>A0A5K7XKX3</accession>
<keyword evidence="3" id="KW-1185">Reference proteome</keyword>
<dbReference type="RefSeq" id="WP_152100514.1">
    <property type="nucleotide sequence ID" value="NZ_AP021861.1"/>
</dbReference>
<reference evidence="3" key="1">
    <citation type="submission" date="2019-10" db="EMBL/GenBank/DDBJ databases">
        <title>Lacipirellula parvula gen. nov., sp. nov., representing a lineage of planctomycetes widespread in freshwater anoxic habitats, and description of the family Lacipirellulaceae.</title>
        <authorList>
            <person name="Dedysh S.N."/>
            <person name="Kulichevskaya I.S."/>
            <person name="Beletsky A.V."/>
            <person name="Rakitin A.L."/>
            <person name="Mardanov A.V."/>
            <person name="Ivanova A.A."/>
            <person name="Saltykova V.X."/>
            <person name="Rijpstra W.I.C."/>
            <person name="Sinninghe Damste J.S."/>
            <person name="Ravin N.V."/>
        </authorList>
    </citation>
    <scope>NUCLEOTIDE SEQUENCE [LARGE SCALE GENOMIC DNA]</scope>
    <source>
        <strain evidence="3">PX69</strain>
    </source>
</reference>
<evidence type="ECO:0000256" key="1">
    <source>
        <dbReference type="SAM" id="SignalP"/>
    </source>
</evidence>
<protein>
    <submittedName>
        <fullName evidence="2">Uncharacterized protein</fullName>
    </submittedName>
</protein>
<gene>
    <name evidence="2" type="ORF">PLANPX_4665</name>
</gene>
<dbReference type="AlphaFoldDB" id="A0A5K7XKX3"/>